<feature type="region of interest" description="Disordered" evidence="7">
    <location>
        <begin position="1"/>
        <end position="46"/>
    </location>
</feature>
<keyword evidence="3" id="KW-0677">Repeat</keyword>
<dbReference type="Pfam" id="PF00018">
    <property type="entry name" value="SH3_1"/>
    <property type="match status" value="1"/>
</dbReference>
<evidence type="ECO:0000256" key="2">
    <source>
        <dbReference type="ARBA" id="ARBA00022443"/>
    </source>
</evidence>
<reference evidence="11" key="1">
    <citation type="submission" date="2025-08" db="UniProtKB">
        <authorList>
            <consortium name="RefSeq"/>
        </authorList>
    </citation>
    <scope>IDENTIFICATION</scope>
    <source>
        <tissue evidence="11">Silk gland</tissue>
    </source>
</reference>
<dbReference type="CTD" id="36084"/>
<feature type="compositionally biased region" description="Basic and acidic residues" evidence="7">
    <location>
        <begin position="743"/>
        <end position="759"/>
    </location>
</feature>
<feature type="compositionally biased region" description="Low complexity" evidence="7">
    <location>
        <begin position="2368"/>
        <end position="2386"/>
    </location>
</feature>
<organism evidence="10 11">
    <name type="scientific">Bombyx mandarina</name>
    <name type="common">Wild silk moth</name>
    <name type="synonym">Wild silkworm</name>
    <dbReference type="NCBI Taxonomy" id="7092"/>
    <lineage>
        <taxon>Eukaryota</taxon>
        <taxon>Metazoa</taxon>
        <taxon>Ecdysozoa</taxon>
        <taxon>Arthropoda</taxon>
        <taxon>Hexapoda</taxon>
        <taxon>Insecta</taxon>
        <taxon>Pterygota</taxon>
        <taxon>Neoptera</taxon>
        <taxon>Endopterygota</taxon>
        <taxon>Lepidoptera</taxon>
        <taxon>Glossata</taxon>
        <taxon>Ditrysia</taxon>
        <taxon>Bombycoidea</taxon>
        <taxon>Bombycidae</taxon>
        <taxon>Bombycinae</taxon>
        <taxon>Bombyx</taxon>
    </lineage>
</organism>
<evidence type="ECO:0000256" key="3">
    <source>
        <dbReference type="ARBA" id="ARBA00022737"/>
    </source>
</evidence>
<dbReference type="InterPro" id="IPR003127">
    <property type="entry name" value="SoHo_dom"/>
</dbReference>
<gene>
    <name evidence="11" type="primary">LOC114239699</name>
</gene>
<feature type="region of interest" description="Disordered" evidence="7">
    <location>
        <begin position="585"/>
        <end position="611"/>
    </location>
</feature>
<protein>
    <submittedName>
        <fullName evidence="11">Uncharacterized protein LOC114239699 isoform X1</fullName>
    </submittedName>
</protein>
<feature type="compositionally biased region" description="Polar residues" evidence="7">
    <location>
        <begin position="704"/>
        <end position="713"/>
    </location>
</feature>
<dbReference type="Pfam" id="PF07653">
    <property type="entry name" value="SH3_2"/>
    <property type="match status" value="1"/>
</dbReference>
<dbReference type="PROSITE" id="PS50831">
    <property type="entry name" value="SOHO"/>
    <property type="match status" value="1"/>
</dbReference>
<feature type="compositionally biased region" description="Polar residues" evidence="7">
    <location>
        <begin position="3512"/>
        <end position="3524"/>
    </location>
</feature>
<dbReference type="GO" id="GO:0070161">
    <property type="term" value="C:anchoring junction"/>
    <property type="evidence" value="ECO:0007669"/>
    <property type="project" value="UniProtKB-SubCell"/>
</dbReference>
<dbReference type="Pfam" id="PF14604">
    <property type="entry name" value="SH3_9"/>
    <property type="match status" value="1"/>
</dbReference>
<dbReference type="OrthoDB" id="19092at2759"/>
<feature type="compositionally biased region" description="Polar residues" evidence="7">
    <location>
        <begin position="19"/>
        <end position="46"/>
    </location>
</feature>
<feature type="compositionally biased region" description="Polar residues" evidence="7">
    <location>
        <begin position="3215"/>
        <end position="3229"/>
    </location>
</feature>
<feature type="coiled-coil region" evidence="6">
    <location>
        <begin position="979"/>
        <end position="1006"/>
    </location>
</feature>
<dbReference type="GeneID" id="114239699"/>
<keyword evidence="2 5" id="KW-0728">SH3 domain</keyword>
<evidence type="ECO:0000259" key="8">
    <source>
        <dbReference type="PROSITE" id="PS50002"/>
    </source>
</evidence>
<dbReference type="FunFam" id="2.30.30.40:FF:000001">
    <property type="entry name" value="Sorbin and SH3 domain-containing protein 1 isoform 2"/>
    <property type="match status" value="1"/>
</dbReference>
<dbReference type="CDD" id="cd11781">
    <property type="entry name" value="SH3_Sorbs_1"/>
    <property type="match status" value="1"/>
</dbReference>
<keyword evidence="6" id="KW-0175">Coiled coil</keyword>
<feature type="region of interest" description="Disordered" evidence="7">
    <location>
        <begin position="2805"/>
        <end position="2843"/>
    </location>
</feature>
<feature type="domain" description="SH3" evidence="8">
    <location>
        <begin position="3417"/>
        <end position="3476"/>
    </location>
</feature>
<dbReference type="SMART" id="SM00326">
    <property type="entry name" value="SH3"/>
    <property type="match status" value="3"/>
</dbReference>
<feature type="domain" description="SoHo" evidence="9">
    <location>
        <begin position="1397"/>
        <end position="1458"/>
    </location>
</feature>
<feature type="compositionally biased region" description="Low complexity" evidence="7">
    <location>
        <begin position="1308"/>
        <end position="1320"/>
    </location>
</feature>
<dbReference type="Gene3D" id="2.30.30.40">
    <property type="entry name" value="SH3 Domains"/>
    <property type="match status" value="3"/>
</dbReference>
<comment type="subcellular location">
    <subcellularLocation>
        <location evidence="1">Cell junction</location>
    </subcellularLocation>
</comment>
<feature type="compositionally biased region" description="Low complexity" evidence="7">
    <location>
        <begin position="2825"/>
        <end position="2840"/>
    </location>
</feature>
<evidence type="ECO:0000256" key="6">
    <source>
        <dbReference type="SAM" id="Coils"/>
    </source>
</evidence>
<evidence type="ECO:0000256" key="7">
    <source>
        <dbReference type="SAM" id="MobiDB-lite"/>
    </source>
</evidence>
<feature type="compositionally biased region" description="Polar residues" evidence="7">
    <location>
        <begin position="1283"/>
        <end position="1306"/>
    </location>
</feature>
<evidence type="ECO:0000256" key="4">
    <source>
        <dbReference type="ARBA" id="ARBA00022949"/>
    </source>
</evidence>
<dbReference type="PANTHER" id="PTHR14167:SF116">
    <property type="entry name" value="CAP, ISOFORM AC"/>
    <property type="match status" value="1"/>
</dbReference>
<feature type="region of interest" description="Disordered" evidence="7">
    <location>
        <begin position="2004"/>
        <end position="2028"/>
    </location>
</feature>
<evidence type="ECO:0000256" key="1">
    <source>
        <dbReference type="ARBA" id="ARBA00004282"/>
    </source>
</evidence>
<accession>A0A6J2J8U0</accession>
<evidence type="ECO:0000256" key="5">
    <source>
        <dbReference type="PROSITE-ProRule" id="PRU00192"/>
    </source>
</evidence>
<dbReference type="InterPro" id="IPR050384">
    <property type="entry name" value="Endophilin_SH3RF"/>
</dbReference>
<feature type="compositionally biased region" description="Pro residues" evidence="7">
    <location>
        <begin position="3197"/>
        <end position="3207"/>
    </location>
</feature>
<feature type="compositionally biased region" description="Polar residues" evidence="7">
    <location>
        <begin position="1208"/>
        <end position="1217"/>
    </location>
</feature>
<feature type="compositionally biased region" description="Polar residues" evidence="7">
    <location>
        <begin position="1940"/>
        <end position="1964"/>
    </location>
</feature>
<dbReference type="Proteomes" id="UP000504629">
    <property type="component" value="Unplaced"/>
</dbReference>
<feature type="region of interest" description="Disordered" evidence="7">
    <location>
        <begin position="704"/>
        <end position="761"/>
    </location>
</feature>
<feature type="region of interest" description="Disordered" evidence="7">
    <location>
        <begin position="2355"/>
        <end position="2387"/>
    </location>
</feature>
<dbReference type="InterPro" id="IPR001452">
    <property type="entry name" value="SH3_domain"/>
</dbReference>
<feature type="domain" description="SH3" evidence="8">
    <location>
        <begin position="3576"/>
        <end position="3635"/>
    </location>
</feature>
<feature type="region of interest" description="Disordered" evidence="7">
    <location>
        <begin position="3187"/>
        <end position="3250"/>
    </location>
</feature>
<feature type="compositionally biased region" description="Basic and acidic residues" evidence="7">
    <location>
        <begin position="1371"/>
        <end position="1403"/>
    </location>
</feature>
<proteinExistence type="predicted"/>
<feature type="compositionally biased region" description="Low complexity" evidence="7">
    <location>
        <begin position="587"/>
        <end position="596"/>
    </location>
</feature>
<feature type="compositionally biased region" description="Basic and acidic residues" evidence="7">
    <location>
        <begin position="1350"/>
        <end position="1362"/>
    </location>
</feature>
<feature type="region of interest" description="Disordered" evidence="7">
    <location>
        <begin position="1208"/>
        <end position="1414"/>
    </location>
</feature>
<dbReference type="KEGG" id="bman:114239699"/>
<feature type="compositionally biased region" description="Pro residues" evidence="7">
    <location>
        <begin position="1225"/>
        <end position="1250"/>
    </location>
</feature>
<dbReference type="InterPro" id="IPR036028">
    <property type="entry name" value="SH3-like_dom_sf"/>
</dbReference>
<dbReference type="PROSITE" id="PS50002">
    <property type="entry name" value="SH3"/>
    <property type="match status" value="3"/>
</dbReference>
<dbReference type="CDD" id="cd11780">
    <property type="entry name" value="SH3_Sorbs_3"/>
    <property type="match status" value="1"/>
</dbReference>
<feature type="compositionally biased region" description="Basic and acidic residues" evidence="7">
    <location>
        <begin position="2808"/>
        <end position="2823"/>
    </location>
</feature>
<dbReference type="PANTHER" id="PTHR14167">
    <property type="entry name" value="SH3 DOMAIN-CONTAINING"/>
    <property type="match status" value="1"/>
</dbReference>
<keyword evidence="10" id="KW-1185">Reference proteome</keyword>
<dbReference type="RefSeq" id="XP_028025845.1">
    <property type="nucleotide sequence ID" value="XM_028170044.1"/>
</dbReference>
<feature type="compositionally biased region" description="Basic residues" evidence="7">
    <location>
        <begin position="1"/>
        <end position="18"/>
    </location>
</feature>
<evidence type="ECO:0000313" key="11">
    <source>
        <dbReference type="RefSeq" id="XP_028025845.1"/>
    </source>
</evidence>
<evidence type="ECO:0000313" key="10">
    <source>
        <dbReference type="Proteomes" id="UP000504629"/>
    </source>
</evidence>
<feature type="compositionally biased region" description="Polar residues" evidence="7">
    <location>
        <begin position="597"/>
        <end position="609"/>
    </location>
</feature>
<feature type="region of interest" description="Disordered" evidence="7">
    <location>
        <begin position="3476"/>
        <end position="3567"/>
    </location>
</feature>
<evidence type="ECO:0000259" key="9">
    <source>
        <dbReference type="PROSITE" id="PS50831"/>
    </source>
</evidence>
<feature type="compositionally biased region" description="Polar residues" evidence="7">
    <location>
        <begin position="2005"/>
        <end position="2028"/>
    </location>
</feature>
<feature type="domain" description="SH3" evidence="8">
    <location>
        <begin position="3347"/>
        <end position="3406"/>
    </location>
</feature>
<name>A0A6J2J8U0_BOMMA</name>
<sequence length="3635" mass="412526">MPEKPKRRKNKNKRKNKHNQQNSNGEKNACETSAIESSLSDNQNSETSTTLCEIDNVSSCSKSCNNTNLLSPSGAAVQTKEVITQEVSEGEQCDLIETVNENISDLNDNIHEIQTYIVETPEQKKPTPKISNSVKSKSLDNDDDPKIVEITDDTLLVSESCNIPIIDCSNVIVTDVDSDVGWEKIDELKTRNPFTGEVATESISITTLPLNVAQCENIKSLTPDQEASLRNYLKTLNLSTSPDNLNSIEIKTEIEQIINREVKHRLRKKASADDSFPQKLCPPRMLDVIDEEGSSESSMTSRRHSYLSEKRSDFEDLEDDVFEDTNAIKEKFAAKPPVALRNKSLGRLVTQECVLVDAKIKEPEVSEARGDWTMKTVEKLSGAEVVYLTDSSSSTSSIHEIEEETDDSIDTDVSVRMITPTIEVIDTEHLLKKNFLSSGQNISDDHNTSQLESQDVMENKRINNERFIKIELEKNTTEDLPTTSTKEMPESHEIVVLSTDNINTNLYVKELGDEIEKLESICKSSGSESTKNLNETTKRDTKFDLEIKVIKCELNDAFNNLIKEVTSDSESSNDFQNCKENFTRQDSSSSVCSSQSTAKYNPTSTSLNDISDLHNDEASESTANDNICVKVKDKTHSNVSSHVNDVIEHVTGESKSYLTNEGCSIQHPNTLREISVKKIASLPYGDKILEELASVSERLQNVSINKMSPTKKTYSSKDSHPSSKQTTINAPPPIKPRVSSLKKPLENEHNVDVAPKSEPKLLSMSPSQKMLMEKTNSTATTRDNVGRRTEQYSKKITNEEFKIDSRDVFQNTEHNLNTNTLTPLKSQTGSRLLALICDPTITSNVNSLKTRCDNSFTQTQNNLSYRQLSKEKNDFKASHLMRELSGTFKPIPPPRPRKISLGFYESDDNSDFAENSLRSIKTETKKFHFSTGNLNKEIESDISSIQNMHRFYTNVRDKTIDYDKPRRPSLPKDLCEQQMEYIRQKEKEVEAEIQRLENQSRMKTQNLRKGPRAPLISEKETIENDIKNGDKVLISRKRDVVMSSQDLIKNRNDKDKLSSLFSSSQEELQREKMYTEYMTQMAERMERKHHKVIKITNTPTSIRSISKSMPTLENFDSKVNNKIEKEFISKARERWEKLGIRDPDTEDEREVSRKVFKEPKIIEHKIKVIESGEEKDVQNLPSHLQDFIHFTIKDKGEETNSSETVMITPTFKARSTSPAVWRPGAPTPPPAPSTPRSPGGPPPPPPPPVWTPGSAEPSPQPTRKTFRPVHFEETPPSRRKFANTEQNGCTSGSESEGRLRTSQSAPATGLNTLSGSSSTSRLPRVQNPTVTLLQKAREGQLPRGPVTLQSERDSARLPRDRPSPPSGDPVHALRREYASESEAERRDYERIGVRKMSDTRQKVDGVGPITKDGMPITLRSEVKDPSRWYKKMYDTIHKNKYDDDYVTIRYKSRREAAERVPSSKSQYAYFDPRSGYLSEPEGGLSRLSAFSDAYDSDVTTGPRRRTASVQEDRRISDVSSSYLSNNKYSTLASARASQEVYKNQPGRIENYVPGKSSVVDKEAKQWWDEVMDIFDGWLDENSPLPPYTTLLARAIQKSQNISSTTSLPQPSPKEKKDITAAILSKSNMAKALKESGYESDSTLIFRRREETDAPLSPAERRAAYRDLQAGGEPPLRGFRSPAPPRQDETEIEYIPISPTLTKIRVHKKTPQIHEVVCYPVTSIQTDFQTKYKKGATSLLNFNIVSDIADDPPAPPRRISSKNSRTLKFITSNRPSSMSPKRASTIPMKSNVDFLKDKISHKLTRQNTQIISPNVSKTTDQKTYKTRLMSTSAPPSINRNHVPACSSKSVKNVSDKKTLCTSSFGSSRRILVPTEYSNAAYARYSQPQRSIIIEGGAGRKTPISNVLDKMTSLDRLWSAEKRNEKIDVHKVSKSVAKNSSTINTNRNYTQRSIPGNNSKSPTSVTHKSRDMIRTAEKVQRLKLSSQNTKSTPCLAVRSDAKFLKPSSLQTSQKISKSSTNIPQSSKKQTQVRTAVVTNLKKKKSLESIVVRPKIVPCHETCNKKSRDLSKINKKNSKLKTFKKTNTSGTESDNGNQFGDNLNNVSNMSSVEYLNNKQLIAKEIKQSHDAVTSHSFFQHLFLGRSHAKSLSQSLLEPNTTVRQKAKMFQTLPIENDTPKSLNSYLIHRKPVSLSRFKVWDRYPSPKRPESPRSISWPGRLYNDVRKCDSLNINENFGSTSSLATVRSKSEPPINKIFFSQTSRPKSPKVVFYKKNKTEQSSNRSSTSPNRLFFSQAIRPISPKFIPPNKSTQTMSNGFLSNSVHTETELSSGPVKFGEIGTIVSDKCPSTIFFSQTSRPVSPKIQRKADPSFSHSRSHSTSPISLRSPSYRRIHSVRSQINKNSSDLSNSLIRTRSAGDADKNKFQEKIYFRTKSDNIRHVDDPDYDEYLRDVENTKARSERFRELNRYYTYLERVAELEKTTSTSDLRHRKRDEEIIDFDRWKKIRAIERAEEELNNLYHKLKIAQSEKDFLFYPRDLKDYRWNYDRERGLRVKERSVEDLKDHFQHISNTDSLDLDQVVSKDTYKPLWRGSSVAETAFYINKKSDSDKKDRSTVKPVIALKNDCSFAELRKKIGLGNRLWSSLSMDQVNALKNQLNAIYSKELESKMNRDNESKYTIDVNSTYRTENQDLRVRRNSLITPNNIPEEQNPTKLMKSDSLAAIPCPVTSVKELKNNVNKIQMNLSENEKKKISQTLSKELLDRIHKFEIEMPVAVKQETELKLSNQTVTLNNDDILNDGKEISKFNYQPKENETETVDRKDKKEVQNTSASETETASSDNSSKTVIYRGPSKEVLKKVQYFESVKNISNKPNTVFHAREGSDEKLQLDSDVSQMVQEPSSQKHKIVQSRSCSNIKEFFGETEQNNFLSLPMKPEMNSRTTSPHSVLDFTDRHTPDTLFSSDETIWRSRSPSPDPERYWRAYLNLARAGEVRRLARRFDSPSITGSVLRRHRSDPEIARNVLNKSWPSFERISTRKHMSRAILPVARVPLRTANRFMPHIDIISKLAALRRRTAPRSRSAEEALECRPGEVNRIRRRFEAMSLLGQLYASAPDVSELHDIAPYLAGTWIAHRFPKPSDNNRSIKDPYSLVHGCTTPIKKDVKLVAHTDSIKLSSILKHDTLPVKEFDPSLHRPVSRYEPPRAPPRPPPASWPQRFSAYGSQPRHSVTFQETDSAPEPPRRTQHGSYSDAESPRRYVESDVNIHYRCPVRHDPLPLVPERELARQQAEHMKRLYREQKRNKYLQEREIQPSDIDAFDASIKELQDMQNRRHQDNFTPSQKTVVPLNRYDDADKVLAKALYTFNGQTSRELSFRKGDIIFVRRQIDANWYEGEIHGRIGLFPYNYVEIQKGDTIQVIKKPSIIEGRARAKFDFIAQTNLELPLKKGEVVTLTRRIDQNWWEGRNGLKTGIFPDSYVTILQEPSQSKPDPRPILNTDKPAASPAAHGLLNGSDKRSMGSHSYTPQQNNPALANAPPSTQPLPGYVAKPAQATLTPSERGYGPPTGSGVDLNNTEPLYVDTNAEAIPYRAMYKYRPQNPDELELNEGDTVYVLEKCDDGWYVGSSQRTGRFGTFPGNYVERI</sequence>
<feature type="region of interest" description="Disordered" evidence="7">
    <location>
        <begin position="1940"/>
        <end position="1969"/>
    </location>
</feature>
<keyword evidence="4" id="KW-0965">Cell junction</keyword>
<dbReference type="SUPFAM" id="SSF50044">
    <property type="entry name" value="SH3-domain"/>
    <property type="match status" value="3"/>
</dbReference>